<dbReference type="Proteomes" id="UP000054099">
    <property type="component" value="Unassembled WGS sequence"/>
</dbReference>
<feature type="domain" description="Beta-lactamase class A catalytic" evidence="1">
    <location>
        <begin position="30"/>
        <end position="232"/>
    </location>
</feature>
<gene>
    <name evidence="2" type="ORF">AS030_18410</name>
</gene>
<dbReference type="RefSeq" id="WP_061974401.1">
    <property type="nucleotide sequence ID" value="NZ_FMAV01000004.1"/>
</dbReference>
<protein>
    <recommendedName>
        <fullName evidence="1">Beta-lactamase class A catalytic domain-containing protein</fullName>
    </recommendedName>
</protein>
<evidence type="ECO:0000313" key="2">
    <source>
        <dbReference type="EMBL" id="KSU80929.1"/>
    </source>
</evidence>
<dbReference type="EMBL" id="LNQN01000006">
    <property type="protein sequence ID" value="KSU80929.1"/>
    <property type="molecule type" value="Genomic_DNA"/>
</dbReference>
<accession>A0A0V8J1G5</accession>
<evidence type="ECO:0000313" key="3">
    <source>
        <dbReference type="Proteomes" id="UP000054099"/>
    </source>
</evidence>
<dbReference type="GO" id="GO:0008800">
    <property type="term" value="F:beta-lactamase activity"/>
    <property type="evidence" value="ECO:0007669"/>
    <property type="project" value="InterPro"/>
</dbReference>
<dbReference type="PANTHER" id="PTHR35333">
    <property type="entry name" value="BETA-LACTAMASE"/>
    <property type="match status" value="1"/>
</dbReference>
<dbReference type="PANTHER" id="PTHR35333:SF3">
    <property type="entry name" value="BETA-LACTAMASE-TYPE TRANSPEPTIDASE FOLD CONTAINING PROTEIN"/>
    <property type="match status" value="1"/>
</dbReference>
<comment type="caution">
    <text evidence="2">The sequence shown here is derived from an EMBL/GenBank/DDBJ whole genome shotgun (WGS) entry which is preliminary data.</text>
</comment>
<dbReference type="InterPro" id="IPR045155">
    <property type="entry name" value="Beta-lactam_cat"/>
</dbReference>
<dbReference type="AlphaFoldDB" id="A0A0V8J1G5"/>
<dbReference type="Pfam" id="PF13354">
    <property type="entry name" value="Beta-lactamase2"/>
    <property type="match status" value="1"/>
</dbReference>
<dbReference type="SUPFAM" id="SSF56601">
    <property type="entry name" value="beta-lactamase/transpeptidase-like"/>
    <property type="match status" value="1"/>
</dbReference>
<dbReference type="InterPro" id="IPR000871">
    <property type="entry name" value="Beta-lactam_class-A"/>
</dbReference>
<name>A0A0V8J1G5_9BACL</name>
<sequence length="264" mass="29329">MTLDELKNRVNGIIDPLNGEFAYYIETEEGYIGKNEEKVFPAASLIKLPILIEAFRQKEAGLLDLSVPVHINQKDKVGGAGVMNHLSPGASLTVLDVLTLMITVSDNTGANVMIEHAGRERINALLTELQCDQTVLERKLMDFKAIEAGKNNYTSAKDVVLLLKEIHHGKLLQNESRKMMLDILRNQQFRHKLPGSMDEEAVIIANKTGELQGTEHDAAIFEYNGRIIFAVVLTKNLTREADARHKLAAVGTAIQDYLISVQKN</sequence>
<evidence type="ECO:0000259" key="1">
    <source>
        <dbReference type="Pfam" id="PF13354"/>
    </source>
</evidence>
<proteinExistence type="predicted"/>
<dbReference type="GO" id="GO:0030655">
    <property type="term" value="P:beta-lactam antibiotic catabolic process"/>
    <property type="evidence" value="ECO:0007669"/>
    <property type="project" value="InterPro"/>
</dbReference>
<keyword evidence="3" id="KW-1185">Reference proteome</keyword>
<dbReference type="OrthoDB" id="9775096at2"/>
<dbReference type="GO" id="GO:0046677">
    <property type="term" value="P:response to antibiotic"/>
    <property type="evidence" value="ECO:0007669"/>
    <property type="project" value="InterPro"/>
</dbReference>
<dbReference type="InterPro" id="IPR012338">
    <property type="entry name" value="Beta-lactam/transpept-like"/>
</dbReference>
<dbReference type="Gene3D" id="3.40.710.10">
    <property type="entry name" value="DD-peptidase/beta-lactamase superfamily"/>
    <property type="match status" value="1"/>
</dbReference>
<organism evidence="2 3">
    <name type="scientific">Fictibacillus enclensis</name>
    <dbReference type="NCBI Taxonomy" id="1017270"/>
    <lineage>
        <taxon>Bacteria</taxon>
        <taxon>Bacillati</taxon>
        <taxon>Bacillota</taxon>
        <taxon>Bacilli</taxon>
        <taxon>Bacillales</taxon>
        <taxon>Fictibacillaceae</taxon>
        <taxon>Fictibacillus</taxon>
    </lineage>
</organism>
<reference evidence="2 3" key="1">
    <citation type="journal article" date="2014" name="Antonie Van Leeuwenhoek">
        <title>Fictibacillus enclensis sp. nov., isolated from marine sediment.</title>
        <authorList>
            <person name="Dastager S.G."/>
            <person name="Mawlankar R."/>
            <person name="Srinivasan K."/>
            <person name="Tang S.K."/>
            <person name="Lee J.C."/>
            <person name="Ramana V.V."/>
            <person name="Shouche Y.S."/>
        </authorList>
    </citation>
    <scope>NUCLEOTIDE SEQUENCE [LARGE SCALE GENOMIC DNA]</scope>
    <source>
        <strain evidence="2 3">NIO-1003</strain>
    </source>
</reference>